<evidence type="ECO:0000256" key="4">
    <source>
        <dbReference type="ARBA" id="ARBA00023269"/>
    </source>
</evidence>
<evidence type="ECO:0000313" key="7">
    <source>
        <dbReference type="Proteomes" id="UP000799424"/>
    </source>
</evidence>
<dbReference type="GO" id="GO:0030527">
    <property type="term" value="F:structural constituent of chromatin"/>
    <property type="evidence" value="ECO:0007669"/>
    <property type="project" value="InterPro"/>
</dbReference>
<evidence type="ECO:0000256" key="3">
    <source>
        <dbReference type="ARBA" id="ARBA00022454"/>
    </source>
</evidence>
<dbReference type="GO" id="GO:0003677">
    <property type="term" value="F:DNA binding"/>
    <property type="evidence" value="ECO:0007669"/>
    <property type="project" value="InterPro"/>
</dbReference>
<reference evidence="6" key="1">
    <citation type="journal article" date="2020" name="Stud. Mycol.">
        <title>101 Dothideomycetes genomes: a test case for predicting lifestyles and emergence of pathogens.</title>
        <authorList>
            <person name="Haridas S."/>
            <person name="Albert R."/>
            <person name="Binder M."/>
            <person name="Bloem J."/>
            <person name="Labutti K."/>
            <person name="Salamov A."/>
            <person name="Andreopoulos B."/>
            <person name="Baker S."/>
            <person name="Barry K."/>
            <person name="Bills G."/>
            <person name="Bluhm B."/>
            <person name="Cannon C."/>
            <person name="Castanera R."/>
            <person name="Culley D."/>
            <person name="Daum C."/>
            <person name="Ezra D."/>
            <person name="Gonzalez J."/>
            <person name="Henrissat B."/>
            <person name="Kuo A."/>
            <person name="Liang C."/>
            <person name="Lipzen A."/>
            <person name="Lutzoni F."/>
            <person name="Magnuson J."/>
            <person name="Mondo S."/>
            <person name="Nolan M."/>
            <person name="Ohm R."/>
            <person name="Pangilinan J."/>
            <person name="Park H.-J."/>
            <person name="Ramirez L."/>
            <person name="Alfaro M."/>
            <person name="Sun H."/>
            <person name="Tritt A."/>
            <person name="Yoshinaga Y."/>
            <person name="Zwiers L.-H."/>
            <person name="Turgeon B."/>
            <person name="Goodwin S."/>
            <person name="Spatafora J."/>
            <person name="Crous P."/>
            <person name="Grigoriev I."/>
        </authorList>
    </citation>
    <scope>NUCLEOTIDE SEQUENCE</scope>
    <source>
        <strain evidence="6">CBS 113818</strain>
    </source>
</reference>
<keyword evidence="3" id="KW-0158">Chromosome</keyword>
<dbReference type="InterPro" id="IPR000164">
    <property type="entry name" value="Histone_H3/CENP-A"/>
</dbReference>
<dbReference type="PRINTS" id="PR00622">
    <property type="entry name" value="HISTONEH3"/>
</dbReference>
<dbReference type="GO" id="GO:0046982">
    <property type="term" value="F:protein heterodimerization activity"/>
    <property type="evidence" value="ECO:0007669"/>
    <property type="project" value="InterPro"/>
</dbReference>
<feature type="region of interest" description="Disordered" evidence="5">
    <location>
        <begin position="1"/>
        <end position="24"/>
    </location>
</feature>
<protein>
    <recommendedName>
        <fullName evidence="8">Histone H2A/H2B/H3 domain-containing protein</fullName>
    </recommendedName>
</protein>
<gene>
    <name evidence="6" type="ORF">CC86DRAFT_434111</name>
</gene>
<accession>A0A6A7ABV7</accession>
<comment type="subcellular location">
    <subcellularLocation>
        <location evidence="1">Chromosome</location>
    </subcellularLocation>
</comment>
<evidence type="ECO:0000313" key="6">
    <source>
        <dbReference type="EMBL" id="KAF2830344.1"/>
    </source>
</evidence>
<comment type="similarity">
    <text evidence="2">Belongs to the histone H3 family.</text>
</comment>
<keyword evidence="7" id="KW-1185">Reference proteome</keyword>
<keyword evidence="4" id="KW-0238">DNA-binding</keyword>
<evidence type="ECO:0000256" key="5">
    <source>
        <dbReference type="SAM" id="MobiDB-lite"/>
    </source>
</evidence>
<dbReference type="AlphaFoldDB" id="A0A6A7ABV7"/>
<evidence type="ECO:0000256" key="2">
    <source>
        <dbReference type="ARBA" id="ARBA00010343"/>
    </source>
</evidence>
<evidence type="ECO:0008006" key="8">
    <source>
        <dbReference type="Google" id="ProtNLM"/>
    </source>
</evidence>
<proteinExistence type="inferred from homology"/>
<sequence length="52" mass="5782">MPPKAKCDAQTGGKAPKKNLAAKSSCKKLVVRDKPKQRFKPGTVALRDIRRY</sequence>
<organism evidence="6 7">
    <name type="scientific">Ophiobolus disseminans</name>
    <dbReference type="NCBI Taxonomy" id="1469910"/>
    <lineage>
        <taxon>Eukaryota</taxon>
        <taxon>Fungi</taxon>
        <taxon>Dikarya</taxon>
        <taxon>Ascomycota</taxon>
        <taxon>Pezizomycotina</taxon>
        <taxon>Dothideomycetes</taxon>
        <taxon>Pleosporomycetidae</taxon>
        <taxon>Pleosporales</taxon>
        <taxon>Pleosporineae</taxon>
        <taxon>Phaeosphaeriaceae</taxon>
        <taxon>Ophiobolus</taxon>
    </lineage>
</organism>
<dbReference type="Gene3D" id="1.10.20.10">
    <property type="entry name" value="Histone, subunit A"/>
    <property type="match status" value="1"/>
</dbReference>
<evidence type="ECO:0000256" key="1">
    <source>
        <dbReference type="ARBA" id="ARBA00004286"/>
    </source>
</evidence>
<keyword evidence="4" id="KW-0544">Nucleosome core</keyword>
<dbReference type="Proteomes" id="UP000799424">
    <property type="component" value="Unassembled WGS sequence"/>
</dbReference>
<dbReference type="GO" id="GO:0000786">
    <property type="term" value="C:nucleosome"/>
    <property type="evidence" value="ECO:0007669"/>
    <property type="project" value="UniProtKB-KW"/>
</dbReference>
<dbReference type="InterPro" id="IPR009072">
    <property type="entry name" value="Histone-fold"/>
</dbReference>
<name>A0A6A7ABV7_9PLEO</name>
<dbReference type="EMBL" id="MU006219">
    <property type="protein sequence ID" value="KAF2830344.1"/>
    <property type="molecule type" value="Genomic_DNA"/>
</dbReference>